<reference evidence="3" key="1">
    <citation type="submission" date="2021-04" db="EMBL/GenBank/DDBJ databases">
        <authorList>
            <person name="Zhang D.-C."/>
        </authorList>
    </citation>
    <scope>NUCLEOTIDE SEQUENCE</scope>
    <source>
        <strain evidence="3">CGMCC 1.15697</strain>
    </source>
</reference>
<evidence type="ECO:0000313" key="3">
    <source>
        <dbReference type="EMBL" id="MBP5857894.1"/>
    </source>
</evidence>
<dbReference type="AlphaFoldDB" id="A0A8J7S381"/>
<accession>A0A8J7S381</accession>
<dbReference type="Pfam" id="PF06559">
    <property type="entry name" value="DCD_N"/>
    <property type="match status" value="1"/>
</dbReference>
<protein>
    <submittedName>
        <fullName evidence="3">2'-deoxycytidine 5'-triphosphate deaminase</fullName>
        <ecNumber evidence="3">3.5.4.13</ecNumber>
    </submittedName>
</protein>
<dbReference type="NCBIfam" id="NF005734">
    <property type="entry name" value="PRK07559.1"/>
    <property type="match status" value="1"/>
</dbReference>
<keyword evidence="4" id="KW-1185">Reference proteome</keyword>
<dbReference type="InterPro" id="IPR053811">
    <property type="entry name" value="DCD_C"/>
</dbReference>
<dbReference type="GO" id="GO:0009394">
    <property type="term" value="P:2'-deoxyribonucleotide metabolic process"/>
    <property type="evidence" value="ECO:0007669"/>
    <property type="project" value="InterPro"/>
</dbReference>
<dbReference type="PANTHER" id="PTHR42680">
    <property type="entry name" value="DCTP DEAMINASE"/>
    <property type="match status" value="1"/>
</dbReference>
<feature type="domain" description="2'-deoxycytidine 5'-triphosphate deaminase N-terminal" evidence="1">
    <location>
        <begin position="12"/>
        <end position="175"/>
    </location>
</feature>
<dbReference type="EC" id="3.5.4.13" evidence="3"/>
<keyword evidence="3" id="KW-0378">Hydrolase</keyword>
<dbReference type="InterPro" id="IPR036157">
    <property type="entry name" value="dUTPase-like_sf"/>
</dbReference>
<evidence type="ECO:0000259" key="1">
    <source>
        <dbReference type="Pfam" id="PF06559"/>
    </source>
</evidence>
<dbReference type="EMBL" id="JAGMWN010000005">
    <property type="protein sequence ID" value="MBP5857894.1"/>
    <property type="molecule type" value="Genomic_DNA"/>
</dbReference>
<dbReference type="SUPFAM" id="SSF51283">
    <property type="entry name" value="dUTPase-like"/>
    <property type="match status" value="2"/>
</dbReference>
<dbReference type="Gene3D" id="2.70.40.10">
    <property type="match status" value="2"/>
</dbReference>
<organism evidence="3 4">
    <name type="scientific">Marivibrio halodurans</name>
    <dbReference type="NCBI Taxonomy" id="2039722"/>
    <lineage>
        <taxon>Bacteria</taxon>
        <taxon>Pseudomonadati</taxon>
        <taxon>Pseudomonadota</taxon>
        <taxon>Alphaproteobacteria</taxon>
        <taxon>Rhodospirillales</taxon>
        <taxon>Rhodospirillaceae</taxon>
        <taxon>Marivibrio</taxon>
    </lineage>
</organism>
<dbReference type="GO" id="GO:0008829">
    <property type="term" value="F:dCTP deaminase activity"/>
    <property type="evidence" value="ECO:0007669"/>
    <property type="project" value="UniProtKB-EC"/>
</dbReference>
<comment type="caution">
    <text evidence="3">The sequence shown here is derived from an EMBL/GenBank/DDBJ whole genome shotgun (WGS) entry which is preliminary data.</text>
</comment>
<evidence type="ECO:0000313" key="4">
    <source>
        <dbReference type="Proteomes" id="UP000672602"/>
    </source>
</evidence>
<feature type="domain" description="2'-deoxycytidine 5'-triphosphate deaminase C-terminal" evidence="2">
    <location>
        <begin position="184"/>
        <end position="380"/>
    </location>
</feature>
<dbReference type="Proteomes" id="UP000672602">
    <property type="component" value="Unassembled WGS sequence"/>
</dbReference>
<dbReference type="Pfam" id="PF22569">
    <property type="entry name" value="DCD_C"/>
    <property type="match status" value="1"/>
</dbReference>
<name>A0A8J7S381_9PROT</name>
<evidence type="ECO:0000259" key="2">
    <source>
        <dbReference type="Pfam" id="PF22569"/>
    </source>
</evidence>
<proteinExistence type="predicted"/>
<dbReference type="InterPro" id="IPR010550">
    <property type="entry name" value="DCD_N"/>
</dbReference>
<sequence>MPALGEGPDRQSGILPAQLVKAAIELGDIRAERRIDEAQIQPASLDLRLGAVAYRVPASFLPGPTKTVAEKLEQFALDRIALNGDEGAVLERGSVYLVPLQEGLRLRSRWSGSANPKSSTGRLDVFARVITDHATEFDAIRERYCGPLWLEIAPRSFHVRVREGSRLAQVRLRIGRPRTSDSFIRDLNERARLVHAGEDEEAGAGEGADIKHGAIALSVDLASAGADNIVGYRAKRAEDPIDVDRVGAYDPDDFWEPVHKPDGGGIVLDTDDFYILASKERVAIPQDYAADMVAYDTLVGEFRVHYAGFFDPGFGYEGERPVGAKIVLEVRSHEVPFLIDHGQIMGRVLFERLSQPTDRPYGSGIGSNYQGQALALSKQFRR</sequence>
<gene>
    <name evidence="3" type="ORF">KAJ83_12820</name>
</gene>
<dbReference type="PANTHER" id="PTHR42680:SF3">
    <property type="entry name" value="DCTP DEAMINASE"/>
    <property type="match status" value="1"/>
</dbReference>